<dbReference type="OrthoDB" id="131511at2157"/>
<evidence type="ECO:0000313" key="3">
    <source>
        <dbReference type="Proteomes" id="UP000243338"/>
    </source>
</evidence>
<evidence type="ECO:0000259" key="1">
    <source>
        <dbReference type="Pfam" id="PF09012"/>
    </source>
</evidence>
<dbReference type="Proteomes" id="UP000243338">
    <property type="component" value="Unassembled WGS sequence"/>
</dbReference>
<dbReference type="AlphaFoldDB" id="A0A1H9Y1Q6"/>
<evidence type="ECO:0000313" key="2">
    <source>
        <dbReference type="EMBL" id="SES62211.1"/>
    </source>
</evidence>
<name>A0A1H9Y1Q6_9EURY</name>
<keyword evidence="3" id="KW-1185">Reference proteome</keyword>
<dbReference type="Gene3D" id="1.10.10.10">
    <property type="entry name" value="Winged helix-like DNA-binding domain superfamily/Winged helix DNA-binding domain"/>
    <property type="match status" value="1"/>
</dbReference>
<proteinExistence type="predicted"/>
<dbReference type="InterPro" id="IPR036390">
    <property type="entry name" value="WH_DNA-bd_sf"/>
</dbReference>
<dbReference type="InterPro" id="IPR015102">
    <property type="entry name" value="Tscrpt_reg_HTH_FeoC"/>
</dbReference>
<dbReference type="RefSeq" id="WP_091687983.1">
    <property type="nucleotide sequence ID" value="NZ_CAAGSJ010000004.1"/>
</dbReference>
<protein>
    <submittedName>
        <fullName evidence="2">FeoC like transcriptional regulator</fullName>
    </submittedName>
</protein>
<dbReference type="Pfam" id="PF09012">
    <property type="entry name" value="FeoC"/>
    <property type="match status" value="1"/>
</dbReference>
<dbReference type="InterPro" id="IPR036388">
    <property type="entry name" value="WH-like_DNA-bd_sf"/>
</dbReference>
<sequence length="87" mass="9400">MVVGFRYVLKQIRDVGGHLTFNELAKKLDISKNQLNGMIDMMEKMGYIEITDSRSCSSISGSCSGCCGRSCGTGYSSVPQIQLGPTV</sequence>
<feature type="domain" description="Transcriptional regulator HTH-type FeoC" evidence="1">
    <location>
        <begin position="16"/>
        <end position="68"/>
    </location>
</feature>
<reference evidence="3" key="1">
    <citation type="submission" date="2016-10" db="EMBL/GenBank/DDBJ databases">
        <authorList>
            <person name="Varghese N."/>
            <person name="Submissions S."/>
        </authorList>
    </citation>
    <scope>NUCLEOTIDE SEQUENCE [LARGE SCALE GENOMIC DNA]</scope>
    <source>
        <strain evidence="3">SLH 33</strain>
    </source>
</reference>
<gene>
    <name evidence="2" type="ORF">SAMN04488587_0093</name>
</gene>
<dbReference type="EMBL" id="FOHQ01000001">
    <property type="protein sequence ID" value="SES62211.1"/>
    <property type="molecule type" value="Genomic_DNA"/>
</dbReference>
<accession>A0A1H9Y1Q6</accession>
<dbReference type="SUPFAM" id="SSF46785">
    <property type="entry name" value="Winged helix' DNA-binding domain"/>
    <property type="match status" value="1"/>
</dbReference>
<organism evidence="2 3">
    <name type="scientific">Methanococcoides vulcani</name>
    <dbReference type="NCBI Taxonomy" id="1353158"/>
    <lineage>
        <taxon>Archaea</taxon>
        <taxon>Methanobacteriati</taxon>
        <taxon>Methanobacteriota</taxon>
        <taxon>Stenosarchaea group</taxon>
        <taxon>Methanomicrobia</taxon>
        <taxon>Methanosarcinales</taxon>
        <taxon>Methanosarcinaceae</taxon>
        <taxon>Methanococcoides</taxon>
    </lineage>
</organism>